<dbReference type="InterPro" id="IPR051258">
    <property type="entry name" value="Diverse_Substrate_Transporter"/>
</dbReference>
<accession>A0A8S0WII2</accession>
<feature type="transmembrane region" description="Helical" evidence="7">
    <location>
        <begin position="243"/>
        <end position="263"/>
    </location>
</feature>
<evidence type="ECO:0000256" key="2">
    <source>
        <dbReference type="ARBA" id="ARBA00007362"/>
    </source>
</evidence>
<dbReference type="PANTHER" id="PTHR42920:SF5">
    <property type="entry name" value="EAMA DOMAIN-CONTAINING PROTEIN"/>
    <property type="match status" value="1"/>
</dbReference>
<comment type="similarity">
    <text evidence="2">Belongs to the EamA transporter family.</text>
</comment>
<feature type="transmembrane region" description="Helical" evidence="7">
    <location>
        <begin position="126"/>
        <end position="142"/>
    </location>
</feature>
<feature type="transmembrane region" description="Helical" evidence="7">
    <location>
        <begin position="180"/>
        <end position="201"/>
    </location>
</feature>
<dbReference type="KEGG" id="aacx:DEACI_4185"/>
<reference evidence="9" key="2">
    <citation type="submission" date="2020-01" db="EMBL/GenBank/DDBJ databases">
        <authorList>
            <person name="Hornung B."/>
        </authorList>
    </citation>
    <scope>NUCLEOTIDE SEQUENCE</scope>
    <source>
        <strain evidence="9">PacBioINE</strain>
    </source>
</reference>
<evidence type="ECO:0000256" key="7">
    <source>
        <dbReference type="SAM" id="Phobius"/>
    </source>
</evidence>
<feature type="transmembrane region" description="Helical" evidence="7">
    <location>
        <begin position="41"/>
        <end position="59"/>
    </location>
</feature>
<evidence type="ECO:0000256" key="3">
    <source>
        <dbReference type="ARBA" id="ARBA00022475"/>
    </source>
</evidence>
<name>A0A8S0WII2_9FIRM</name>
<gene>
    <name evidence="10" type="ORF">DEACI_3793</name>
    <name evidence="9" type="ORF">DEACI_4185</name>
</gene>
<dbReference type="RefSeq" id="WP_240986577.1">
    <property type="nucleotide sequence ID" value="NZ_CDGJ01000124.1"/>
</dbReference>
<feature type="transmembrane region" description="Helical" evidence="7">
    <location>
        <begin position="213"/>
        <end position="231"/>
    </location>
</feature>
<feature type="domain" description="EamA" evidence="8">
    <location>
        <begin position="151"/>
        <end position="283"/>
    </location>
</feature>
<sequence length="298" mass="32346">MNVAINLKTRWTADTGLVIAASFWGFDTILIKLTIVTFPPLFYLGIRFLLAGAIMSVLFWPKITSLGKSAWFWTCLAGTLLFGGFALQTVGLRYTTPGISAFLTMTYFMFAPIFKSLISRKLPESKLIAGILLVAVGMWLLFFQNRFVFGLGESLTLLSAVLFAMHILVVDKAVNLVNSVALATIQVSVTGFLSIILALILEPFPREFTSLSVLTIGFGILFGSIGAYLLQTGAQKLTPPSHVGLLLSLEAIFALLFSVLFGLDVLTRNGILGLALVFLGTILAEWTRPQKTPAGNKA</sequence>
<dbReference type="Proteomes" id="UP001071230">
    <property type="component" value="Unassembled WGS sequence"/>
</dbReference>
<keyword evidence="3" id="KW-1003">Cell membrane</keyword>
<dbReference type="GO" id="GO:0005886">
    <property type="term" value="C:plasma membrane"/>
    <property type="evidence" value="ECO:0007669"/>
    <property type="project" value="UniProtKB-SubCell"/>
</dbReference>
<organism evidence="9">
    <name type="scientific">Acididesulfobacillus acetoxydans</name>
    <dbReference type="NCBI Taxonomy" id="1561005"/>
    <lineage>
        <taxon>Bacteria</taxon>
        <taxon>Bacillati</taxon>
        <taxon>Bacillota</taxon>
        <taxon>Clostridia</taxon>
        <taxon>Eubacteriales</taxon>
        <taxon>Peptococcaceae</taxon>
        <taxon>Acididesulfobacillus</taxon>
    </lineage>
</organism>
<evidence type="ECO:0000256" key="4">
    <source>
        <dbReference type="ARBA" id="ARBA00022692"/>
    </source>
</evidence>
<feature type="domain" description="EamA" evidence="8">
    <location>
        <begin position="15"/>
        <end position="142"/>
    </location>
</feature>
<dbReference type="InterPro" id="IPR000620">
    <property type="entry name" value="EamA_dom"/>
</dbReference>
<feature type="transmembrane region" description="Helical" evidence="7">
    <location>
        <begin position="71"/>
        <end position="88"/>
    </location>
</feature>
<keyword evidence="11" id="KW-1185">Reference proteome</keyword>
<protein>
    <submittedName>
        <fullName evidence="10">Drug/metabolite transporter</fullName>
    </submittedName>
    <submittedName>
        <fullName evidence="9">EamA domain protein</fullName>
    </submittedName>
</protein>
<feature type="transmembrane region" description="Helical" evidence="7">
    <location>
        <begin position="94"/>
        <end position="114"/>
    </location>
</feature>
<comment type="subcellular location">
    <subcellularLocation>
        <location evidence="1">Cell membrane</location>
        <topology evidence="1">Multi-pass membrane protein</topology>
    </subcellularLocation>
</comment>
<feature type="transmembrane region" description="Helical" evidence="7">
    <location>
        <begin position="148"/>
        <end position="168"/>
    </location>
</feature>
<reference evidence="10" key="1">
    <citation type="submission" date="2014-11" db="EMBL/GenBank/DDBJ databases">
        <authorList>
            <person name="Hornung B.V."/>
        </authorList>
    </citation>
    <scope>NUCLEOTIDE SEQUENCE</scope>
    <source>
        <strain evidence="10">INE</strain>
    </source>
</reference>
<keyword evidence="6 7" id="KW-0472">Membrane</keyword>
<evidence type="ECO:0000256" key="6">
    <source>
        <dbReference type="ARBA" id="ARBA00023136"/>
    </source>
</evidence>
<dbReference type="Proteomes" id="UP000836597">
    <property type="component" value="Chromosome"/>
</dbReference>
<evidence type="ECO:0000256" key="1">
    <source>
        <dbReference type="ARBA" id="ARBA00004651"/>
    </source>
</evidence>
<dbReference type="SUPFAM" id="SSF103481">
    <property type="entry name" value="Multidrug resistance efflux transporter EmrE"/>
    <property type="match status" value="2"/>
</dbReference>
<keyword evidence="4 7" id="KW-0812">Transmembrane</keyword>
<dbReference type="EMBL" id="CDGJ01000124">
    <property type="protein sequence ID" value="CEJ09309.1"/>
    <property type="molecule type" value="Genomic_DNA"/>
</dbReference>
<evidence type="ECO:0000313" key="11">
    <source>
        <dbReference type="Proteomes" id="UP001071230"/>
    </source>
</evidence>
<dbReference type="EMBL" id="LR746496">
    <property type="protein sequence ID" value="CAA7603362.1"/>
    <property type="molecule type" value="Genomic_DNA"/>
</dbReference>
<feature type="transmembrane region" description="Helical" evidence="7">
    <location>
        <begin position="269"/>
        <end position="287"/>
    </location>
</feature>
<evidence type="ECO:0000256" key="5">
    <source>
        <dbReference type="ARBA" id="ARBA00022989"/>
    </source>
</evidence>
<proteinExistence type="inferred from homology"/>
<evidence type="ECO:0000313" key="10">
    <source>
        <dbReference type="EMBL" id="CEJ09309.1"/>
    </source>
</evidence>
<evidence type="ECO:0000259" key="8">
    <source>
        <dbReference type="Pfam" id="PF00892"/>
    </source>
</evidence>
<dbReference type="Pfam" id="PF00892">
    <property type="entry name" value="EamA"/>
    <property type="match status" value="2"/>
</dbReference>
<evidence type="ECO:0000313" key="9">
    <source>
        <dbReference type="EMBL" id="CAA7603362.1"/>
    </source>
</evidence>
<dbReference type="AlphaFoldDB" id="A0A8S0WII2"/>
<dbReference type="PANTHER" id="PTHR42920">
    <property type="entry name" value="OS03G0707200 PROTEIN-RELATED"/>
    <property type="match status" value="1"/>
</dbReference>
<dbReference type="InterPro" id="IPR037185">
    <property type="entry name" value="EmrE-like"/>
</dbReference>
<keyword evidence="5 7" id="KW-1133">Transmembrane helix</keyword>